<dbReference type="Proteomes" id="UP000034616">
    <property type="component" value="Unassembled WGS sequence"/>
</dbReference>
<feature type="compositionally biased region" description="Basic and acidic residues" evidence="1">
    <location>
        <begin position="255"/>
        <end position="270"/>
    </location>
</feature>
<feature type="transmembrane region" description="Helical" evidence="2">
    <location>
        <begin position="535"/>
        <end position="555"/>
    </location>
</feature>
<name>A0A0G0UC65_9BACT</name>
<comment type="caution">
    <text evidence="3">The sequence shown here is derived from an EMBL/GenBank/DDBJ whole genome shotgun (WGS) entry which is preliminary data.</text>
</comment>
<evidence type="ECO:0000256" key="2">
    <source>
        <dbReference type="SAM" id="Phobius"/>
    </source>
</evidence>
<keyword evidence="2" id="KW-0812">Transmembrane</keyword>
<evidence type="ECO:0000256" key="1">
    <source>
        <dbReference type="SAM" id="MobiDB-lite"/>
    </source>
</evidence>
<feature type="transmembrane region" description="Helical" evidence="2">
    <location>
        <begin position="717"/>
        <end position="738"/>
    </location>
</feature>
<reference evidence="3 4" key="1">
    <citation type="journal article" date="2015" name="Nature">
        <title>rRNA introns, odd ribosomes, and small enigmatic genomes across a large radiation of phyla.</title>
        <authorList>
            <person name="Brown C.T."/>
            <person name="Hug L.A."/>
            <person name="Thomas B.C."/>
            <person name="Sharon I."/>
            <person name="Castelle C.J."/>
            <person name="Singh A."/>
            <person name="Wilkins M.J."/>
            <person name="Williams K.H."/>
            <person name="Banfield J.F."/>
        </authorList>
    </citation>
    <scope>NUCLEOTIDE SEQUENCE [LARGE SCALE GENOMIC DNA]</scope>
</reference>
<keyword evidence="2" id="KW-0472">Membrane</keyword>
<feature type="region of interest" description="Disordered" evidence="1">
    <location>
        <begin position="254"/>
        <end position="273"/>
    </location>
</feature>
<feature type="transmembrane region" description="Helical" evidence="2">
    <location>
        <begin position="420"/>
        <end position="438"/>
    </location>
</feature>
<evidence type="ECO:0000313" key="4">
    <source>
        <dbReference type="Proteomes" id="UP000034616"/>
    </source>
</evidence>
<dbReference type="EMBL" id="LCAH01000011">
    <property type="protein sequence ID" value="KKR86553.1"/>
    <property type="molecule type" value="Genomic_DNA"/>
</dbReference>
<organism evidence="3 4">
    <name type="scientific">Candidatus Uhrbacteria bacterium GW2011_GWC2_41_11</name>
    <dbReference type="NCBI Taxonomy" id="1618985"/>
    <lineage>
        <taxon>Bacteria</taxon>
        <taxon>Candidatus Uhriibacteriota</taxon>
    </lineage>
</organism>
<accession>A0A0G0UC65</accession>
<feature type="transmembrane region" description="Helical" evidence="2">
    <location>
        <begin position="496"/>
        <end position="514"/>
    </location>
</feature>
<gene>
    <name evidence="3" type="ORF">UU35_C0011G0006</name>
</gene>
<feature type="transmembrane region" description="Helical" evidence="2">
    <location>
        <begin position="396"/>
        <end position="414"/>
    </location>
</feature>
<keyword evidence="2" id="KW-1133">Transmembrane helix</keyword>
<protein>
    <submittedName>
        <fullName evidence="3">Uncharacterized protein</fullName>
    </submittedName>
</protein>
<feature type="region of interest" description="Disordered" evidence="1">
    <location>
        <begin position="202"/>
        <end position="221"/>
    </location>
</feature>
<feature type="transmembrane region" description="Helical" evidence="2">
    <location>
        <begin position="750"/>
        <end position="772"/>
    </location>
</feature>
<dbReference type="AlphaFoldDB" id="A0A0G0UC65"/>
<proteinExistence type="predicted"/>
<sequence length="782" mass="86159">MRELRLGTFFKVINNEKSAYKNAREEMMARRNGNNNVRDAAENTAHELVQETVRKVAGRVISSVPQLLGVIKELPPEVLFLTGSSLEGVLRLPKESFSNPLMETLWNIVISAASGIGHGAADASEAAKLKRDAMQGAVATVKTDSTTTPIPPGTRPKPFDLFCVFGAGGHERMIHLASIDGAGKNRPDCSVIDGAISFWRETHRPSGGGKDQPRVNSSDPPVTYLTFEDTLLRRGYKLCPHCIGELLEASEEELERLRGKEKPEEEKKSETLGQQLTESERYILIQVGILIQNPPPGSGYRPNANQRQVMEAVETADVTMLKVALTTGLDNSGRATMDTVRAVLYVVDKHGKGNRTTQSQIESLTDEVVDRVKDGRIVESIKNVELPEWVTTSLKWLVYVFLAGVAGWILGGWLFGSTLITLITMAIIVAPTLVFVLVEKAGNILMDILSGLTTKVGIKIDPLYGPWLREIGWDLCVFVLVTGSMLGVLNLFDAGFLSRIILGFFSCLLVAKSFHGRRNNLKDRMAITADRNYTAISVFGTIYLILAVTVGFFTFSSSDYQSLGSSKEVVKQTDGSLVVKNGKPAVRRVIETPNGLSLPEIHVPSDVFGMRGASKVKYFKSTGEVCTPNGIEPNLPGFSLKSKRVKVGSKTCRIYQFTPSITSRILCSRSMRVIGLRGWYVESYLGDSETDSKEKDQDKVSSSESDQESLFSGLKNLGWKFLLIPLFTSSLIVFMSIQGMSRGRRTIRDIAFWVMFGTVVLALYFGWTGYIWPMLKAWHAAG</sequence>
<evidence type="ECO:0000313" key="3">
    <source>
        <dbReference type="EMBL" id="KKR86553.1"/>
    </source>
</evidence>